<reference evidence="1 2" key="1">
    <citation type="journal article" date="2013" name="Genome Biol.">
        <title>The genome sequence of the most widely cultivated cacao type and its use to identify candidate genes regulating pod color.</title>
        <authorList>
            <person name="Motamayor J.C."/>
            <person name="Mockaitis K."/>
            <person name="Schmutz J."/>
            <person name="Haiminen N."/>
            <person name="Iii D.L."/>
            <person name="Cornejo O."/>
            <person name="Findley S.D."/>
            <person name="Zheng P."/>
            <person name="Utro F."/>
            <person name="Royaert S."/>
            <person name="Saski C."/>
            <person name="Jenkins J."/>
            <person name="Podicheti R."/>
            <person name="Zhao M."/>
            <person name="Scheffler B.E."/>
            <person name="Stack J.C."/>
            <person name="Feltus F.A."/>
            <person name="Mustiga G.M."/>
            <person name="Amores F."/>
            <person name="Phillips W."/>
            <person name="Marelli J.P."/>
            <person name="May G.D."/>
            <person name="Shapiro H."/>
            <person name="Ma J."/>
            <person name="Bustamante C.D."/>
            <person name="Schnell R.J."/>
            <person name="Main D."/>
            <person name="Gilbert D."/>
            <person name="Parida L."/>
            <person name="Kuhn D.N."/>
        </authorList>
    </citation>
    <scope>NUCLEOTIDE SEQUENCE [LARGE SCALE GENOMIC DNA]</scope>
    <source>
        <strain evidence="2">cv. Matina 1-6</strain>
    </source>
</reference>
<dbReference type="InParanoid" id="A0A061GM09"/>
<proteinExistence type="predicted"/>
<dbReference type="AlphaFoldDB" id="A0A061GM09"/>
<name>A0A061GM09_THECC</name>
<organism evidence="1 2">
    <name type="scientific">Theobroma cacao</name>
    <name type="common">Cacao</name>
    <name type="synonym">Cocoa</name>
    <dbReference type="NCBI Taxonomy" id="3641"/>
    <lineage>
        <taxon>Eukaryota</taxon>
        <taxon>Viridiplantae</taxon>
        <taxon>Streptophyta</taxon>
        <taxon>Embryophyta</taxon>
        <taxon>Tracheophyta</taxon>
        <taxon>Spermatophyta</taxon>
        <taxon>Magnoliopsida</taxon>
        <taxon>eudicotyledons</taxon>
        <taxon>Gunneridae</taxon>
        <taxon>Pentapetalae</taxon>
        <taxon>rosids</taxon>
        <taxon>malvids</taxon>
        <taxon>Malvales</taxon>
        <taxon>Malvaceae</taxon>
        <taxon>Byttnerioideae</taxon>
        <taxon>Theobroma</taxon>
    </lineage>
</organism>
<gene>
    <name evidence="1" type="ORF">TCM_037731</name>
</gene>
<dbReference type="Proteomes" id="UP000026915">
    <property type="component" value="Chromosome 9"/>
</dbReference>
<accession>A0A061GM09</accession>
<evidence type="ECO:0000313" key="1">
    <source>
        <dbReference type="EMBL" id="EOY30571.1"/>
    </source>
</evidence>
<keyword evidence="2" id="KW-1185">Reference proteome</keyword>
<dbReference type="Gramene" id="EOY30571">
    <property type="protein sequence ID" value="EOY30571"/>
    <property type="gene ID" value="TCM_037731"/>
</dbReference>
<sequence>MPTFVSFFFGGGGRGGDGGEFDRTRGVVLLFWRKQKGHDGCTLRTPRDMGNDSWHHLRVSLHPPPLCIEIRVILTLAFFI</sequence>
<protein>
    <submittedName>
        <fullName evidence="1">Uncharacterized protein</fullName>
    </submittedName>
</protein>
<dbReference type="HOGENOM" id="CLU_2594648_0_0_1"/>
<evidence type="ECO:0000313" key="2">
    <source>
        <dbReference type="Proteomes" id="UP000026915"/>
    </source>
</evidence>
<dbReference type="EMBL" id="CM001887">
    <property type="protein sequence ID" value="EOY30571.1"/>
    <property type="molecule type" value="Genomic_DNA"/>
</dbReference>